<dbReference type="AlphaFoldDB" id="A0AAU8AC60"/>
<dbReference type="GO" id="GO:0000150">
    <property type="term" value="F:DNA strand exchange activity"/>
    <property type="evidence" value="ECO:0007669"/>
    <property type="project" value="InterPro"/>
</dbReference>
<evidence type="ECO:0000256" key="3">
    <source>
        <dbReference type="ARBA" id="ARBA00023172"/>
    </source>
</evidence>
<accession>A0AAU8AC60</accession>
<keyword evidence="3" id="KW-0233">DNA recombination</keyword>
<evidence type="ECO:0000256" key="5">
    <source>
        <dbReference type="PROSITE-ProRule" id="PRU10137"/>
    </source>
</evidence>
<feature type="domain" description="Resolvase/invertase-type recombinase catalytic" evidence="6">
    <location>
        <begin position="2"/>
        <end position="147"/>
    </location>
</feature>
<dbReference type="Pfam" id="PF00239">
    <property type="entry name" value="Resolvase"/>
    <property type="match status" value="1"/>
</dbReference>
<organism evidence="7">
    <name type="scientific">Christensenella massiliensis</name>
    <dbReference type="NCBI Taxonomy" id="1805714"/>
    <lineage>
        <taxon>Bacteria</taxon>
        <taxon>Bacillati</taxon>
        <taxon>Bacillota</taxon>
        <taxon>Clostridia</taxon>
        <taxon>Christensenellales</taxon>
        <taxon>Christensenellaceae</taxon>
        <taxon>Christensenella</taxon>
    </lineage>
</organism>
<dbReference type="SUPFAM" id="SSF53041">
    <property type="entry name" value="Resolvase-like"/>
    <property type="match status" value="1"/>
</dbReference>
<name>A0AAU8AC60_9FIRM</name>
<proteinExistence type="predicted"/>
<dbReference type="PANTHER" id="PTHR30461">
    <property type="entry name" value="DNA-INVERTASE FROM LAMBDOID PROPHAGE"/>
    <property type="match status" value="1"/>
</dbReference>
<keyword evidence="2" id="KW-0238">DNA-binding</keyword>
<dbReference type="PROSITE" id="PS51736">
    <property type="entry name" value="RECOMBINASES_3"/>
    <property type="match status" value="1"/>
</dbReference>
<dbReference type="GO" id="GO:0003677">
    <property type="term" value="F:DNA binding"/>
    <property type="evidence" value="ECO:0007669"/>
    <property type="project" value="UniProtKB-KW"/>
</dbReference>
<protein>
    <submittedName>
        <fullName evidence="7">Recombinase family protein</fullName>
    </submittedName>
</protein>
<gene>
    <name evidence="7" type="ORF">PUP29_02900</name>
</gene>
<dbReference type="PROSITE" id="PS00397">
    <property type="entry name" value="RECOMBINASES_1"/>
    <property type="match status" value="1"/>
</dbReference>
<feature type="active site" description="O-(5'-phospho-DNA)-serine intermediate" evidence="4 5">
    <location>
        <position position="10"/>
    </location>
</feature>
<dbReference type="InterPro" id="IPR036162">
    <property type="entry name" value="Resolvase-like_N_sf"/>
</dbReference>
<reference evidence="7" key="1">
    <citation type="submission" date="2023-02" db="EMBL/GenBank/DDBJ databases">
        <title>Gut commensal Christensenella minuta modulates host metabolism via a new class of secondary bile acids.</title>
        <authorList>
            <person name="Liu C."/>
        </authorList>
    </citation>
    <scope>NUCLEOTIDE SEQUENCE</scope>
    <source>
        <strain evidence="7">CA70</strain>
    </source>
</reference>
<keyword evidence="1" id="KW-0229">DNA integration</keyword>
<dbReference type="InterPro" id="IPR006118">
    <property type="entry name" value="Recombinase_CS"/>
</dbReference>
<dbReference type="PROSITE" id="PS00398">
    <property type="entry name" value="RECOMBINASES_2"/>
    <property type="match status" value="1"/>
</dbReference>
<dbReference type="CDD" id="cd03768">
    <property type="entry name" value="SR_ResInv"/>
    <property type="match status" value="1"/>
</dbReference>
<dbReference type="EMBL" id="CP117826">
    <property type="protein sequence ID" value="XCC63527.1"/>
    <property type="molecule type" value="Genomic_DNA"/>
</dbReference>
<evidence type="ECO:0000256" key="1">
    <source>
        <dbReference type="ARBA" id="ARBA00022908"/>
    </source>
</evidence>
<evidence type="ECO:0000256" key="2">
    <source>
        <dbReference type="ARBA" id="ARBA00023125"/>
    </source>
</evidence>
<dbReference type="InterPro" id="IPR006119">
    <property type="entry name" value="Resolv_N"/>
</dbReference>
<evidence type="ECO:0000313" key="7">
    <source>
        <dbReference type="EMBL" id="XCC63527.1"/>
    </source>
</evidence>
<dbReference type="InterPro" id="IPR050639">
    <property type="entry name" value="SSR_resolvase"/>
</dbReference>
<dbReference type="Gene3D" id="3.40.50.1390">
    <property type="entry name" value="Resolvase, N-terminal catalytic domain"/>
    <property type="match status" value="1"/>
</dbReference>
<dbReference type="PANTHER" id="PTHR30461:SF2">
    <property type="entry name" value="SERINE RECOMBINASE PINE-RELATED"/>
    <property type="match status" value="1"/>
</dbReference>
<evidence type="ECO:0000256" key="4">
    <source>
        <dbReference type="PIRSR" id="PIRSR606118-50"/>
    </source>
</evidence>
<evidence type="ECO:0000259" key="6">
    <source>
        <dbReference type="PROSITE" id="PS51736"/>
    </source>
</evidence>
<dbReference type="SMART" id="SM00857">
    <property type="entry name" value="Resolvase"/>
    <property type="match status" value="1"/>
</dbReference>
<sequence length="199" mass="22774">MRIHGYARVSSKDQNAERQIAALKEFGVQDRDIYTDKISGKSFDRPAYNTMINMLRKGDLLVIQSIDRLGRNYTEIQGQWKHITEEVGADIKVLDMPLLDTRTTGETIDSRFVADLTLQILSYVAQKERESIKVRQAQGIAAAKAKGRVLGRPKATYPDNWKEVYKEWKEGAITAVKAMDKLGLKRCTFYKLVKRYEAQ</sequence>
<dbReference type="GO" id="GO:0015074">
    <property type="term" value="P:DNA integration"/>
    <property type="evidence" value="ECO:0007669"/>
    <property type="project" value="UniProtKB-KW"/>
</dbReference>